<evidence type="ECO:0000256" key="1">
    <source>
        <dbReference type="SAM" id="MobiDB-lite"/>
    </source>
</evidence>
<dbReference type="InterPro" id="IPR049747">
    <property type="entry name" value="SCO2522-like"/>
</dbReference>
<reference evidence="2 3" key="1">
    <citation type="submission" date="2019-10" db="EMBL/GenBank/DDBJ databases">
        <title>Streptomyces smaragdinus sp. nov. and Streptomyces fabii sp. nov., isolated from the gut of fungus growing-termite Macrotermes natalensis.</title>
        <authorList>
            <person name="Schwitalla J."/>
            <person name="Benndorf R."/>
            <person name="Martin K."/>
            <person name="De Beer W."/>
            <person name="Kaster A.-K."/>
            <person name="Vollmers J."/>
            <person name="Poulsen M."/>
            <person name="Beemelmanns C."/>
        </authorList>
    </citation>
    <scope>NUCLEOTIDE SEQUENCE [LARGE SCALE GENOMIC DNA]</scope>
    <source>
        <strain evidence="2 3">RB5</strain>
    </source>
</reference>
<dbReference type="RefSeq" id="WP_153450446.1">
    <property type="nucleotide sequence ID" value="NZ_WEGJ01000003.1"/>
</dbReference>
<dbReference type="NCBIfam" id="NF040566">
    <property type="entry name" value="SCO2522_fam"/>
    <property type="match status" value="1"/>
</dbReference>
<name>A0A7K0CCE3_9ACTN</name>
<protein>
    <submittedName>
        <fullName evidence="2">Uncharacterized protein</fullName>
    </submittedName>
</protein>
<accession>A0A7K0CCE3</accession>
<evidence type="ECO:0000313" key="2">
    <source>
        <dbReference type="EMBL" id="MQY11111.1"/>
    </source>
</evidence>
<proteinExistence type="predicted"/>
<feature type="region of interest" description="Disordered" evidence="1">
    <location>
        <begin position="130"/>
        <end position="180"/>
    </location>
</feature>
<dbReference type="AlphaFoldDB" id="A0A7K0CCE3"/>
<evidence type="ECO:0000313" key="3">
    <source>
        <dbReference type="Proteomes" id="UP000466345"/>
    </source>
</evidence>
<dbReference type="OrthoDB" id="4561843at2"/>
<dbReference type="Proteomes" id="UP000466345">
    <property type="component" value="Unassembled WGS sequence"/>
</dbReference>
<comment type="caution">
    <text evidence="2">The sequence shown here is derived from an EMBL/GenBank/DDBJ whole genome shotgun (WGS) entry which is preliminary data.</text>
</comment>
<sequence length="322" mass="35604">MTSVFHETAAEPQTRSVPLSHVSLELGHLYMEDFAGGPERLREHFAKIAPWAETARAAAAAAVPRGRPRISTCFLIDDYFTRFSSPAELVPMVLEAAKESGLVIDYLARESACARAGETDVARVVEQRLVESPAPGSDGRRPPAGEVGWLSNGARTPGTSPLDVPLQALSPRTPWQPPRETAARRHSVFVDVELWDEPEQRRVWSCPFLAAVWQLARLGLLRHRGEPLLVPQDHPGAFPEDWDALPSVIRLNERAAAFSAYRIWSLLPSRFLPVEHAVRVILEQTEVEPGPLAQAAERAMAEGITLPEEIPDRIAYVFLPES</sequence>
<gene>
    <name evidence="2" type="ORF">SRB5_12250</name>
</gene>
<keyword evidence="3" id="KW-1185">Reference proteome</keyword>
<organism evidence="2 3">
    <name type="scientific">Streptomyces smaragdinus</name>
    <dbReference type="NCBI Taxonomy" id="2585196"/>
    <lineage>
        <taxon>Bacteria</taxon>
        <taxon>Bacillati</taxon>
        <taxon>Actinomycetota</taxon>
        <taxon>Actinomycetes</taxon>
        <taxon>Kitasatosporales</taxon>
        <taxon>Streptomycetaceae</taxon>
        <taxon>Streptomyces</taxon>
    </lineage>
</organism>
<dbReference type="EMBL" id="WEGJ01000003">
    <property type="protein sequence ID" value="MQY11111.1"/>
    <property type="molecule type" value="Genomic_DNA"/>
</dbReference>